<proteinExistence type="predicted"/>
<organism evidence="2 3">
    <name type="scientific">Arthrobacter pigmenti</name>
    <dbReference type="NCBI Taxonomy" id="271432"/>
    <lineage>
        <taxon>Bacteria</taxon>
        <taxon>Bacillati</taxon>
        <taxon>Actinomycetota</taxon>
        <taxon>Actinomycetes</taxon>
        <taxon>Micrococcales</taxon>
        <taxon>Micrococcaceae</taxon>
        <taxon>Arthrobacter</taxon>
    </lineage>
</organism>
<keyword evidence="3" id="KW-1185">Reference proteome</keyword>
<dbReference type="Proteomes" id="UP000547458">
    <property type="component" value="Unassembled WGS sequence"/>
</dbReference>
<name>A0A846RU39_9MICC</name>
<sequence>MTGRVCGPAITEYERARSSDRAQSSGTKGRRTTTARGVVVVRVNFGAHTRKEGML</sequence>
<feature type="region of interest" description="Disordered" evidence="1">
    <location>
        <begin position="1"/>
        <end position="35"/>
    </location>
</feature>
<gene>
    <name evidence="2" type="ORF">BJ994_003130</name>
</gene>
<dbReference type="AlphaFoldDB" id="A0A846RU39"/>
<evidence type="ECO:0000256" key="1">
    <source>
        <dbReference type="SAM" id="MobiDB-lite"/>
    </source>
</evidence>
<comment type="caution">
    <text evidence="2">The sequence shown here is derived from an EMBL/GenBank/DDBJ whole genome shotgun (WGS) entry which is preliminary data.</text>
</comment>
<dbReference type="RefSeq" id="WP_167995353.1">
    <property type="nucleotide sequence ID" value="NZ_JAATJL010000001.1"/>
</dbReference>
<protein>
    <submittedName>
        <fullName evidence="2">Uncharacterized protein</fullName>
    </submittedName>
</protein>
<dbReference type="EMBL" id="JAATJL010000001">
    <property type="protein sequence ID" value="NJC24054.1"/>
    <property type="molecule type" value="Genomic_DNA"/>
</dbReference>
<accession>A0A846RU39</accession>
<evidence type="ECO:0000313" key="3">
    <source>
        <dbReference type="Proteomes" id="UP000547458"/>
    </source>
</evidence>
<evidence type="ECO:0000313" key="2">
    <source>
        <dbReference type="EMBL" id="NJC24054.1"/>
    </source>
</evidence>
<reference evidence="2 3" key="1">
    <citation type="submission" date="2020-03" db="EMBL/GenBank/DDBJ databases">
        <title>Sequencing the genomes of 1000 actinobacteria strains.</title>
        <authorList>
            <person name="Klenk H.-P."/>
        </authorList>
    </citation>
    <scope>NUCLEOTIDE SEQUENCE [LARGE SCALE GENOMIC DNA]</scope>
    <source>
        <strain evidence="2 3">DSM 16403</strain>
    </source>
</reference>